<evidence type="ECO:0000313" key="1">
    <source>
        <dbReference type="EMBL" id="KAH7915884.1"/>
    </source>
</evidence>
<name>A0ACB8ARN7_9AGAM</name>
<reference evidence="1" key="1">
    <citation type="journal article" date="2021" name="New Phytol.">
        <title>Evolutionary innovations through gain and loss of genes in the ectomycorrhizal Boletales.</title>
        <authorList>
            <person name="Wu G."/>
            <person name="Miyauchi S."/>
            <person name="Morin E."/>
            <person name="Kuo A."/>
            <person name="Drula E."/>
            <person name="Varga T."/>
            <person name="Kohler A."/>
            <person name="Feng B."/>
            <person name="Cao Y."/>
            <person name="Lipzen A."/>
            <person name="Daum C."/>
            <person name="Hundley H."/>
            <person name="Pangilinan J."/>
            <person name="Johnson J."/>
            <person name="Barry K."/>
            <person name="LaButti K."/>
            <person name="Ng V."/>
            <person name="Ahrendt S."/>
            <person name="Min B."/>
            <person name="Choi I.G."/>
            <person name="Park H."/>
            <person name="Plett J.M."/>
            <person name="Magnuson J."/>
            <person name="Spatafora J.W."/>
            <person name="Nagy L.G."/>
            <person name="Henrissat B."/>
            <person name="Grigoriev I.V."/>
            <person name="Yang Z.L."/>
            <person name="Xu J."/>
            <person name="Martin F.M."/>
        </authorList>
    </citation>
    <scope>NUCLEOTIDE SEQUENCE</scope>
    <source>
        <strain evidence="1">ATCC 28755</strain>
    </source>
</reference>
<sequence length="330" mass="35489">MPSDTSSLALVNGPSEIGAIISSFLTGCLAVQTYVYYTRFSSDCTLLKIFIAGVCVTEIAHLCCVIVVLWQSTITVLGPTVPSYAADTVIALTIIVSYGGQLFFIFRLLRLSGNKLLPLLCLSLSILFAACGIVISVNAFRMASAVQFVDSQFVVITLDFVAAAACDVATTLGLIYHLRRLRKTEFPNSSPVIDTLILWTMETGLTTSLCTILAALCFVLMRDNFVWMGVYEVLASVRANALLAALNSRSTIRSKIAVATVAGRALEPNSKTREHHDGAQFPKRPSIIVNITRSGGPVMADTTSNEDKGADAGQIQESPTPRFYDASLSV</sequence>
<dbReference type="EMBL" id="MU267595">
    <property type="protein sequence ID" value="KAH7915884.1"/>
    <property type="molecule type" value="Genomic_DNA"/>
</dbReference>
<organism evidence="1 2">
    <name type="scientific">Hygrophoropsis aurantiaca</name>
    <dbReference type="NCBI Taxonomy" id="72124"/>
    <lineage>
        <taxon>Eukaryota</taxon>
        <taxon>Fungi</taxon>
        <taxon>Dikarya</taxon>
        <taxon>Basidiomycota</taxon>
        <taxon>Agaricomycotina</taxon>
        <taxon>Agaricomycetes</taxon>
        <taxon>Agaricomycetidae</taxon>
        <taxon>Boletales</taxon>
        <taxon>Coniophorineae</taxon>
        <taxon>Hygrophoropsidaceae</taxon>
        <taxon>Hygrophoropsis</taxon>
    </lineage>
</organism>
<proteinExistence type="predicted"/>
<comment type="caution">
    <text evidence="1">The sequence shown here is derived from an EMBL/GenBank/DDBJ whole genome shotgun (WGS) entry which is preliminary data.</text>
</comment>
<protein>
    <submittedName>
        <fullName evidence="1">Uncharacterized protein</fullName>
    </submittedName>
</protein>
<evidence type="ECO:0000313" key="2">
    <source>
        <dbReference type="Proteomes" id="UP000790377"/>
    </source>
</evidence>
<dbReference type="Proteomes" id="UP000790377">
    <property type="component" value="Unassembled WGS sequence"/>
</dbReference>
<accession>A0ACB8ARN7</accession>
<keyword evidence="2" id="KW-1185">Reference proteome</keyword>
<gene>
    <name evidence="1" type="ORF">BJ138DRAFT_1140664</name>
</gene>